<proteinExistence type="predicted"/>
<protein>
    <recommendedName>
        <fullName evidence="3">Peptidase C39-like domain-containing protein</fullName>
    </recommendedName>
</protein>
<dbReference type="Proteomes" id="UP000000845">
    <property type="component" value="Chromosome"/>
</dbReference>
<reference evidence="2" key="1">
    <citation type="submission" date="2009-09" db="EMBL/GenBank/DDBJ databases">
        <title>The complete chromosome of Sebaldella termitidis ATCC 33386.</title>
        <authorList>
            <consortium name="US DOE Joint Genome Institute (JGI-PGF)"/>
            <person name="Lucas S."/>
            <person name="Copeland A."/>
            <person name="Lapidus A."/>
            <person name="Glavina del Rio T."/>
            <person name="Dalin E."/>
            <person name="Tice H."/>
            <person name="Bruce D."/>
            <person name="Goodwin L."/>
            <person name="Pitluck S."/>
            <person name="Kyrpides N."/>
            <person name="Mavromatis K."/>
            <person name="Ivanova N."/>
            <person name="Mikhailova N."/>
            <person name="Sims D."/>
            <person name="Meincke L."/>
            <person name="Brettin T."/>
            <person name="Detter J.C."/>
            <person name="Han C."/>
            <person name="Larimer F."/>
            <person name="Land M."/>
            <person name="Hauser L."/>
            <person name="Markowitz V."/>
            <person name="Cheng J.F."/>
            <person name="Hugenholtz P."/>
            <person name="Woyke T."/>
            <person name="Wu D."/>
            <person name="Eisen J.A."/>
        </authorList>
    </citation>
    <scope>NUCLEOTIDE SEQUENCE [LARGE SCALE GENOMIC DNA]</scope>
    <source>
        <strain evidence="2">ATCC 33386 / NCTC 11300</strain>
    </source>
</reference>
<evidence type="ECO:0000313" key="1">
    <source>
        <dbReference type="EMBL" id="ACZ06973.1"/>
    </source>
</evidence>
<dbReference type="AlphaFoldDB" id="D1AJR6"/>
<dbReference type="KEGG" id="str:Sterm_0088"/>
<dbReference type="EMBL" id="CP001739">
    <property type="protein sequence ID" value="ACZ06973.1"/>
    <property type="molecule type" value="Genomic_DNA"/>
</dbReference>
<evidence type="ECO:0000313" key="2">
    <source>
        <dbReference type="Proteomes" id="UP000000845"/>
    </source>
</evidence>
<keyword evidence="2" id="KW-1185">Reference proteome</keyword>
<accession>D1AJR6</accession>
<dbReference type="RefSeq" id="WP_012859573.1">
    <property type="nucleotide sequence ID" value="NC_013517.1"/>
</dbReference>
<organism evidence="1 2">
    <name type="scientific">Sebaldella termitidis (strain ATCC 33386 / NCTC 11300)</name>
    <dbReference type="NCBI Taxonomy" id="526218"/>
    <lineage>
        <taxon>Bacteria</taxon>
        <taxon>Fusobacteriati</taxon>
        <taxon>Fusobacteriota</taxon>
        <taxon>Fusobacteriia</taxon>
        <taxon>Fusobacteriales</taxon>
        <taxon>Leptotrichiaceae</taxon>
        <taxon>Sebaldella</taxon>
    </lineage>
</organism>
<evidence type="ECO:0008006" key="3">
    <source>
        <dbReference type="Google" id="ProtNLM"/>
    </source>
</evidence>
<dbReference type="HOGENOM" id="CLU_1170002_0_0_0"/>
<name>D1AJR6_SEBTE</name>
<sequence>MLKIFRNADISKRYTEISLKGNEKYGDIIKLEGFENIVSDGYYGGAQEWYRQNREARAWDEKRAEKASDSGCGFVSVANCFAYYIYKNNKEAFSNSKEDFLRLMTDIYDFKGRIFLKFGLFESGLRKAARNFSKHTGYSVKFQKALFFENKAEFLKESLRNKRPAVLLFGWGKGLPFTEHWVTVTEITEIKDIENNRISDHIISVSSWGKKYYFRLSETEKWLLNTPVSLIFQKNSK</sequence>
<gene>
    <name evidence="1" type="ordered locus">Sterm_0088</name>
</gene>
<reference evidence="1 2" key="2">
    <citation type="journal article" date="2010" name="Stand. Genomic Sci.">
        <title>Complete genome sequence of Sebaldella termitidis type strain (NCTC 11300).</title>
        <authorList>
            <person name="Harmon-Smith M."/>
            <person name="Celia L."/>
            <person name="Chertkov O."/>
            <person name="Lapidus A."/>
            <person name="Copeland A."/>
            <person name="Glavina Del Rio T."/>
            <person name="Nolan M."/>
            <person name="Lucas S."/>
            <person name="Tice H."/>
            <person name="Cheng J.F."/>
            <person name="Han C."/>
            <person name="Detter J.C."/>
            <person name="Bruce D."/>
            <person name="Goodwin L."/>
            <person name="Pitluck S."/>
            <person name="Pati A."/>
            <person name="Liolios K."/>
            <person name="Ivanova N."/>
            <person name="Mavromatis K."/>
            <person name="Mikhailova N."/>
            <person name="Chen A."/>
            <person name="Palaniappan K."/>
            <person name="Land M."/>
            <person name="Hauser L."/>
            <person name="Chang Y.J."/>
            <person name="Jeffries C.D."/>
            <person name="Brettin T."/>
            <person name="Goker M."/>
            <person name="Beck B."/>
            <person name="Bristow J."/>
            <person name="Eisen J.A."/>
            <person name="Markowitz V."/>
            <person name="Hugenholtz P."/>
            <person name="Kyrpides N.C."/>
            <person name="Klenk H.P."/>
            <person name="Chen F."/>
        </authorList>
    </citation>
    <scope>NUCLEOTIDE SEQUENCE [LARGE SCALE GENOMIC DNA]</scope>
    <source>
        <strain evidence="2">ATCC 33386 / NCTC 11300</strain>
    </source>
</reference>